<dbReference type="AlphaFoldDB" id="A0A1I2T8A3"/>
<evidence type="ECO:0000313" key="2">
    <source>
        <dbReference type="EMBL" id="SFG61132.1"/>
    </source>
</evidence>
<evidence type="ECO:0000256" key="1">
    <source>
        <dbReference type="SAM" id="Phobius"/>
    </source>
</evidence>
<keyword evidence="1" id="KW-0812">Transmembrane</keyword>
<gene>
    <name evidence="2" type="ORF">SAMN02982927_02209</name>
</gene>
<dbReference type="RefSeq" id="WP_093672911.1">
    <property type="nucleotide sequence ID" value="NZ_FOOY01000014.1"/>
</dbReference>
<feature type="transmembrane region" description="Helical" evidence="1">
    <location>
        <begin position="66"/>
        <end position="91"/>
    </location>
</feature>
<keyword evidence="1" id="KW-0472">Membrane</keyword>
<dbReference type="Proteomes" id="UP000198752">
    <property type="component" value="Unassembled WGS sequence"/>
</dbReference>
<dbReference type="EMBL" id="FOOY01000014">
    <property type="protein sequence ID" value="SFG61132.1"/>
    <property type="molecule type" value="Genomic_DNA"/>
</dbReference>
<evidence type="ECO:0008006" key="4">
    <source>
        <dbReference type="Google" id="ProtNLM"/>
    </source>
</evidence>
<organism evidence="2 3">
    <name type="scientific">Sporolactobacillus nakayamae</name>
    <dbReference type="NCBI Taxonomy" id="269670"/>
    <lineage>
        <taxon>Bacteria</taxon>
        <taxon>Bacillati</taxon>
        <taxon>Bacillota</taxon>
        <taxon>Bacilli</taxon>
        <taxon>Bacillales</taxon>
        <taxon>Sporolactobacillaceae</taxon>
        <taxon>Sporolactobacillus</taxon>
    </lineage>
</organism>
<reference evidence="3" key="1">
    <citation type="submission" date="2016-10" db="EMBL/GenBank/DDBJ databases">
        <authorList>
            <person name="Varghese N."/>
            <person name="Submissions S."/>
        </authorList>
    </citation>
    <scope>NUCLEOTIDE SEQUENCE [LARGE SCALE GENOMIC DNA]</scope>
    <source>
        <strain evidence="3">ATCC 700379</strain>
    </source>
</reference>
<protein>
    <recommendedName>
        <fullName evidence="4">DUF3899 domain-containing protein</fullName>
    </recommendedName>
</protein>
<keyword evidence="1" id="KW-1133">Transmembrane helix</keyword>
<dbReference type="OrthoDB" id="2925158at2"/>
<sequence length="92" mass="10088">MTALIITVLFWLLGLAVLSASFFLTKEMKEAGEHLLEDAAHEKGKDDSASIAMAIEGKFLRRIPSYIIHMVTGVIGATLLAFGFVALAFYFH</sequence>
<name>A0A1I2T8A3_9BACL</name>
<evidence type="ECO:0000313" key="3">
    <source>
        <dbReference type="Proteomes" id="UP000198752"/>
    </source>
</evidence>
<accession>A0A1I2T8A3</accession>
<keyword evidence="3" id="KW-1185">Reference proteome</keyword>
<proteinExistence type="predicted"/>